<dbReference type="Proteomes" id="UP000245938">
    <property type="component" value="Unassembled WGS sequence"/>
</dbReference>
<protein>
    <recommendedName>
        <fullName evidence="8">Mga helix-turn-helix domain-containing protein</fullName>
    </recommendedName>
</protein>
<evidence type="ECO:0008006" key="8">
    <source>
        <dbReference type="Google" id="ProtNLM"/>
    </source>
</evidence>
<evidence type="ECO:0000256" key="3">
    <source>
        <dbReference type="ARBA" id="ARBA00023163"/>
    </source>
</evidence>
<sequence>MRKILQNQQLRQLEIVEFLLDKQSVLLKDVSQELYISEKTIRKDIRAINHIFSPIEISANGEGISLVIPNNYSIDFIYSCFLEQSLEYSIAEYCFFYPNMTIEKLAKEYQVSDSTIRRTLNRLNSEFKKHDFELSGNPIIYSGDELHIIMFISALLKEKYTMRESIFPIDQFMFIQELIHSFYKKNKMIIDDFEEQKLTLFVLTSIIRRQQNTMKLIPSLMRSPNEFDFTVVHDADYKMKYSLYFNRALTEDELAIIFWIILNKTHVFNDGNIISIEDSLVKRKIEDYRMLVNNMKKRLGIAFENADDVALEMYNLVIMKPSKDYILHDPLSEFEKELRANYFDFNYIFDEICEDIFPNDTYTTYQKRYMKYQLFTQWSELYPQLKQTIKKPRVAIISNKHTGHADFLYNKLKYIYKDRIDIEIFSFKQLSIIIEKTNDFHILVTSIQGVVVKNGMRVINFSIFPTSHELYELDLMINEVKIELTQES</sequence>
<proteinExistence type="predicted"/>
<evidence type="ECO:0000259" key="5">
    <source>
        <dbReference type="Pfam" id="PF08280"/>
    </source>
</evidence>
<dbReference type="PANTHER" id="PTHR30185">
    <property type="entry name" value="CRYPTIC BETA-GLUCOSIDE BGL OPERON ANTITERMINATOR"/>
    <property type="match status" value="1"/>
</dbReference>
<organism evidence="6 7">
    <name type="scientific">Kurthia sibirica</name>
    <dbReference type="NCBI Taxonomy" id="202750"/>
    <lineage>
        <taxon>Bacteria</taxon>
        <taxon>Bacillati</taxon>
        <taxon>Bacillota</taxon>
        <taxon>Bacilli</taxon>
        <taxon>Bacillales</taxon>
        <taxon>Caryophanaceae</taxon>
        <taxon>Kurthia</taxon>
    </lineage>
</organism>
<keyword evidence="3" id="KW-0804">Transcription</keyword>
<comment type="caution">
    <text evidence="6">The sequence shown here is derived from an EMBL/GenBank/DDBJ whole genome shotgun (WGS) entry which is preliminary data.</text>
</comment>
<dbReference type="GO" id="GO:0003677">
    <property type="term" value="F:DNA binding"/>
    <property type="evidence" value="ECO:0007669"/>
    <property type="project" value="UniProtKB-KW"/>
</dbReference>
<dbReference type="Pfam" id="PF08280">
    <property type="entry name" value="HTH_Mga"/>
    <property type="match status" value="1"/>
</dbReference>
<keyword evidence="1" id="KW-0805">Transcription regulation</keyword>
<dbReference type="InterPro" id="IPR007737">
    <property type="entry name" value="Mga_HTH"/>
</dbReference>
<dbReference type="RefSeq" id="WP_109305201.1">
    <property type="nucleotide sequence ID" value="NZ_BJUF01000062.1"/>
</dbReference>
<dbReference type="InterPro" id="IPR050661">
    <property type="entry name" value="BglG_antiterminators"/>
</dbReference>
<reference evidence="6 7" key="1">
    <citation type="submission" date="2018-05" db="EMBL/GenBank/DDBJ databases">
        <title>Kurthia sibirica genome sequence.</title>
        <authorList>
            <person name="Maclea K.S."/>
            <person name="Goen A.E."/>
        </authorList>
    </citation>
    <scope>NUCLEOTIDE SEQUENCE [LARGE SCALE GENOMIC DNA]</scope>
    <source>
        <strain evidence="6 7">ATCC 49154</strain>
    </source>
</reference>
<dbReference type="InterPro" id="IPR018356">
    <property type="entry name" value="Tscrpt_reg_HTH_DeoR_CS"/>
</dbReference>
<name>A0A2U3ANR0_9BACL</name>
<evidence type="ECO:0000313" key="7">
    <source>
        <dbReference type="Proteomes" id="UP000245938"/>
    </source>
</evidence>
<evidence type="ECO:0000256" key="1">
    <source>
        <dbReference type="ARBA" id="ARBA00023015"/>
    </source>
</evidence>
<evidence type="ECO:0000259" key="4">
    <source>
        <dbReference type="Pfam" id="PF05043"/>
    </source>
</evidence>
<dbReference type="Pfam" id="PF05043">
    <property type="entry name" value="Mga"/>
    <property type="match status" value="1"/>
</dbReference>
<evidence type="ECO:0000256" key="2">
    <source>
        <dbReference type="ARBA" id="ARBA00023125"/>
    </source>
</evidence>
<gene>
    <name evidence="6" type="ORF">DEX24_04435</name>
</gene>
<dbReference type="Gene3D" id="1.10.10.10">
    <property type="entry name" value="Winged helix-like DNA-binding domain superfamily/Winged helix DNA-binding domain"/>
    <property type="match status" value="2"/>
</dbReference>
<keyword evidence="2" id="KW-0238">DNA-binding</keyword>
<dbReference type="PANTHER" id="PTHR30185:SF18">
    <property type="entry name" value="TRANSCRIPTIONAL REGULATOR MTLR"/>
    <property type="match status" value="1"/>
</dbReference>
<dbReference type="GO" id="GO:0003700">
    <property type="term" value="F:DNA-binding transcription factor activity"/>
    <property type="evidence" value="ECO:0007669"/>
    <property type="project" value="InterPro"/>
</dbReference>
<accession>A0A2U3ANR0</accession>
<feature type="domain" description="Mga helix-turn-helix" evidence="4">
    <location>
        <begin position="71"/>
        <end position="155"/>
    </location>
</feature>
<dbReference type="PROSITE" id="PS00894">
    <property type="entry name" value="HTH_DEOR_1"/>
    <property type="match status" value="1"/>
</dbReference>
<evidence type="ECO:0000313" key="6">
    <source>
        <dbReference type="EMBL" id="PWI26178.1"/>
    </source>
</evidence>
<feature type="domain" description="M protein trans-acting positive regulator (MGA) HTH" evidence="5">
    <location>
        <begin position="8"/>
        <end position="53"/>
    </location>
</feature>
<dbReference type="EMBL" id="QFVR01000004">
    <property type="protein sequence ID" value="PWI26178.1"/>
    <property type="molecule type" value="Genomic_DNA"/>
</dbReference>
<dbReference type="InterPro" id="IPR013199">
    <property type="entry name" value="HTH_Mga_DNA-bd_dom"/>
</dbReference>
<dbReference type="OrthoDB" id="3175596at2"/>
<dbReference type="InterPro" id="IPR036388">
    <property type="entry name" value="WH-like_DNA-bd_sf"/>
</dbReference>
<dbReference type="AlphaFoldDB" id="A0A2U3ANR0"/>
<keyword evidence="7" id="KW-1185">Reference proteome</keyword>